<dbReference type="Proteomes" id="UP000887159">
    <property type="component" value="Unassembled WGS sequence"/>
</dbReference>
<comment type="caution">
    <text evidence="1">The sequence shown here is derived from an EMBL/GenBank/DDBJ whole genome shotgun (WGS) entry which is preliminary data.</text>
</comment>
<proteinExistence type="predicted"/>
<evidence type="ECO:0000313" key="2">
    <source>
        <dbReference type="Proteomes" id="UP000887159"/>
    </source>
</evidence>
<organism evidence="1 2">
    <name type="scientific">Trichonephila clavipes</name>
    <name type="common">Golden silk orbweaver</name>
    <name type="synonym">Nephila clavipes</name>
    <dbReference type="NCBI Taxonomy" id="2585209"/>
    <lineage>
        <taxon>Eukaryota</taxon>
        <taxon>Metazoa</taxon>
        <taxon>Ecdysozoa</taxon>
        <taxon>Arthropoda</taxon>
        <taxon>Chelicerata</taxon>
        <taxon>Arachnida</taxon>
        <taxon>Araneae</taxon>
        <taxon>Araneomorphae</taxon>
        <taxon>Entelegynae</taxon>
        <taxon>Araneoidea</taxon>
        <taxon>Nephilidae</taxon>
        <taxon>Trichonephila</taxon>
    </lineage>
</organism>
<evidence type="ECO:0000313" key="1">
    <source>
        <dbReference type="EMBL" id="GFX95535.1"/>
    </source>
</evidence>
<gene>
    <name evidence="1" type="ORF">TNCV_4825501</name>
</gene>
<sequence length="99" mass="11645">MRNTLDSQYRIEDCFTVQMPQKKRLSNVYSESIAIIGIMQKKNDLSEVQKGMIMGFRTKGGSLCEMAKCVSCSRVDVEKVYHAWQNWTARNQRRVHYRH</sequence>
<protein>
    <submittedName>
        <fullName evidence="1">Uncharacterized protein</fullName>
    </submittedName>
</protein>
<keyword evidence="2" id="KW-1185">Reference proteome</keyword>
<reference evidence="1" key="1">
    <citation type="submission" date="2020-08" db="EMBL/GenBank/DDBJ databases">
        <title>Multicomponent nature underlies the extraordinary mechanical properties of spider dragline silk.</title>
        <authorList>
            <person name="Kono N."/>
            <person name="Nakamura H."/>
            <person name="Mori M."/>
            <person name="Yoshida Y."/>
            <person name="Ohtoshi R."/>
            <person name="Malay A.D."/>
            <person name="Moran D.A.P."/>
            <person name="Tomita M."/>
            <person name="Numata K."/>
            <person name="Arakawa K."/>
        </authorList>
    </citation>
    <scope>NUCLEOTIDE SEQUENCE</scope>
</reference>
<dbReference type="AlphaFoldDB" id="A0A8X6RS80"/>
<name>A0A8X6RS80_TRICX</name>
<dbReference type="EMBL" id="BMAU01021187">
    <property type="protein sequence ID" value="GFX95535.1"/>
    <property type="molecule type" value="Genomic_DNA"/>
</dbReference>
<accession>A0A8X6RS80</accession>